<organism evidence="1 2">
    <name type="scientific">Parasediminibacterium paludis</name>
    <dbReference type="NCBI Taxonomy" id="908966"/>
    <lineage>
        <taxon>Bacteria</taxon>
        <taxon>Pseudomonadati</taxon>
        <taxon>Bacteroidota</taxon>
        <taxon>Chitinophagia</taxon>
        <taxon>Chitinophagales</taxon>
        <taxon>Chitinophagaceae</taxon>
        <taxon>Parasediminibacterium</taxon>
    </lineage>
</organism>
<evidence type="ECO:0000313" key="2">
    <source>
        <dbReference type="Proteomes" id="UP001595906"/>
    </source>
</evidence>
<proteinExistence type="predicted"/>
<protein>
    <recommendedName>
        <fullName evidence="3">Hydrolase of HD superfamily</fullName>
    </recommendedName>
</protein>
<accession>A0ABV8PTJ4</accession>
<evidence type="ECO:0000313" key="1">
    <source>
        <dbReference type="EMBL" id="MFC4230550.1"/>
    </source>
</evidence>
<dbReference type="SUPFAM" id="SSF109604">
    <property type="entry name" value="HD-domain/PDEase-like"/>
    <property type="match status" value="1"/>
</dbReference>
<dbReference type="EMBL" id="JBHSDC010000002">
    <property type="protein sequence ID" value="MFC4230550.1"/>
    <property type="molecule type" value="Genomic_DNA"/>
</dbReference>
<name>A0ABV8PTJ4_9BACT</name>
<gene>
    <name evidence="1" type="ORF">ACFOW1_01520</name>
</gene>
<evidence type="ECO:0008006" key="3">
    <source>
        <dbReference type="Google" id="ProtNLM"/>
    </source>
</evidence>
<keyword evidence="2" id="KW-1185">Reference proteome</keyword>
<dbReference type="Proteomes" id="UP001595906">
    <property type="component" value="Unassembled WGS sequence"/>
</dbReference>
<dbReference type="RefSeq" id="WP_379011785.1">
    <property type="nucleotide sequence ID" value="NZ_JBHSDC010000002.1"/>
</dbReference>
<comment type="caution">
    <text evidence="1">The sequence shown here is derived from an EMBL/GenBank/DDBJ whole genome shotgun (WGS) entry which is preliminary data.</text>
</comment>
<sequence>MLQALMHDASEAYLMDIPTPIKAHLPDYKAIENNLMKVIAAKFGFDYPLSKAVKEADTLMLRHEWAAIMLGRKVFPIWENLTSAKAKSVFLECFHLID</sequence>
<dbReference type="Gene3D" id="1.10.3210.10">
    <property type="entry name" value="Hypothetical protein af1432"/>
    <property type="match status" value="1"/>
</dbReference>
<reference evidence="2" key="1">
    <citation type="journal article" date="2019" name="Int. J. Syst. Evol. Microbiol.">
        <title>The Global Catalogue of Microorganisms (GCM) 10K type strain sequencing project: providing services to taxonomists for standard genome sequencing and annotation.</title>
        <authorList>
            <consortium name="The Broad Institute Genomics Platform"/>
            <consortium name="The Broad Institute Genome Sequencing Center for Infectious Disease"/>
            <person name="Wu L."/>
            <person name="Ma J."/>
        </authorList>
    </citation>
    <scope>NUCLEOTIDE SEQUENCE [LARGE SCALE GENOMIC DNA]</scope>
    <source>
        <strain evidence="2">CECT 8010</strain>
    </source>
</reference>